<dbReference type="Proteomes" id="UP000319014">
    <property type="component" value="Unassembled WGS sequence"/>
</dbReference>
<reference evidence="1 2" key="1">
    <citation type="submission" date="2017-05" db="EMBL/GenBank/DDBJ databases">
        <authorList>
            <person name="Varghese N."/>
            <person name="Submissions S."/>
        </authorList>
    </citation>
    <scope>NUCLEOTIDE SEQUENCE [LARGE SCALE GENOMIC DNA]</scope>
    <source>
        <strain evidence="1 2">DSM 100094</strain>
    </source>
</reference>
<dbReference type="InterPro" id="IPR023149">
    <property type="entry name" value="Trans_acon_MeTrfase_C"/>
</dbReference>
<evidence type="ECO:0000313" key="1">
    <source>
        <dbReference type="EMBL" id="SMO60288.1"/>
    </source>
</evidence>
<protein>
    <submittedName>
        <fullName evidence="1">Trans-aconitate 2-methyltransferase</fullName>
    </submittedName>
</protein>
<accession>A0A521CLI8</accession>
<sequence length="256" mass="28462">MTTAWSAAQYLKFAGERTRPALDLLNRVPLDAPGKVMDLGCGPGNSTALLVERFGNAHITGLDSDADMIATARKALPDCHFQLETIEEWQPDQPVDLIYANASLQWIPDHTTLMPRLVSLLAPGGVLAVQMPDNLDEPPHQRLAELGRDPRWSDKLETARGARHTPLSPAQMHALLRPLCTGVDIWRTTYYHEMADINGVVEWFKGAALRPYLAALSAEEQTEFLDEYRRALAPSYPDLGAGVLLPFPRMFLIARR</sequence>
<organism evidence="1 2">
    <name type="scientific">Paracoccus laeviglucosivorans</name>
    <dbReference type="NCBI Taxonomy" id="1197861"/>
    <lineage>
        <taxon>Bacteria</taxon>
        <taxon>Pseudomonadati</taxon>
        <taxon>Pseudomonadota</taxon>
        <taxon>Alphaproteobacteria</taxon>
        <taxon>Rhodobacterales</taxon>
        <taxon>Paracoccaceae</taxon>
        <taxon>Paracoccus</taxon>
    </lineage>
</organism>
<dbReference type="RefSeq" id="WP_142662563.1">
    <property type="nucleotide sequence ID" value="NZ_FXTK01000005.1"/>
</dbReference>
<gene>
    <name evidence="1" type="ORF">SAMN06265221_1056</name>
</gene>
<keyword evidence="1" id="KW-0489">Methyltransferase</keyword>
<dbReference type="NCBIfam" id="NF002463">
    <property type="entry name" value="PRK01683.1"/>
    <property type="match status" value="1"/>
</dbReference>
<evidence type="ECO:0000313" key="2">
    <source>
        <dbReference type="Proteomes" id="UP000319014"/>
    </source>
</evidence>
<dbReference type="SUPFAM" id="SSF53335">
    <property type="entry name" value="S-adenosyl-L-methionine-dependent methyltransferases"/>
    <property type="match status" value="1"/>
</dbReference>
<keyword evidence="2" id="KW-1185">Reference proteome</keyword>
<dbReference type="Gene3D" id="3.40.50.150">
    <property type="entry name" value="Vaccinia Virus protein VP39"/>
    <property type="match status" value="1"/>
</dbReference>
<dbReference type="PANTHER" id="PTHR43861">
    <property type="entry name" value="TRANS-ACONITATE 2-METHYLTRANSFERASE-RELATED"/>
    <property type="match status" value="1"/>
</dbReference>
<name>A0A521CLI8_9RHOB</name>
<dbReference type="Pfam" id="PF13489">
    <property type="entry name" value="Methyltransf_23"/>
    <property type="match status" value="1"/>
</dbReference>
<dbReference type="OrthoDB" id="9795085at2"/>
<keyword evidence="1" id="KW-0808">Transferase</keyword>
<dbReference type="GO" id="GO:0032259">
    <property type="term" value="P:methylation"/>
    <property type="evidence" value="ECO:0007669"/>
    <property type="project" value="UniProtKB-KW"/>
</dbReference>
<dbReference type="Gene3D" id="1.10.150.290">
    <property type="entry name" value="S-adenosyl-L-methionine-dependent methyltransferases"/>
    <property type="match status" value="1"/>
</dbReference>
<dbReference type="GO" id="GO:0030798">
    <property type="term" value="F:trans-aconitate 2-methyltransferase activity"/>
    <property type="evidence" value="ECO:0007669"/>
    <property type="project" value="InterPro"/>
</dbReference>
<dbReference type="EMBL" id="FXTK01000005">
    <property type="protein sequence ID" value="SMO60288.1"/>
    <property type="molecule type" value="Genomic_DNA"/>
</dbReference>
<dbReference type="InterPro" id="IPR029063">
    <property type="entry name" value="SAM-dependent_MTases_sf"/>
</dbReference>
<dbReference type="CDD" id="cd02440">
    <property type="entry name" value="AdoMet_MTases"/>
    <property type="match status" value="1"/>
</dbReference>
<proteinExistence type="predicted"/>
<dbReference type="AlphaFoldDB" id="A0A521CLI8"/>
<dbReference type="PANTHER" id="PTHR43861:SF1">
    <property type="entry name" value="TRANS-ACONITATE 2-METHYLTRANSFERASE"/>
    <property type="match status" value="1"/>
</dbReference>